<evidence type="ECO:0000256" key="3">
    <source>
        <dbReference type="ARBA" id="ARBA00022475"/>
    </source>
</evidence>
<comment type="subcellular location">
    <subcellularLocation>
        <location evidence="1 7">Cell membrane</location>
        <topology evidence="1 7">Multi-pass membrane protein</topology>
    </subcellularLocation>
</comment>
<dbReference type="InterPro" id="IPR000515">
    <property type="entry name" value="MetI-like"/>
</dbReference>
<dbReference type="SUPFAM" id="SSF161098">
    <property type="entry name" value="MetI-like"/>
    <property type="match status" value="1"/>
</dbReference>
<comment type="similarity">
    <text evidence="7">Belongs to the binding-protein-dependent transport system permease family.</text>
</comment>
<keyword evidence="6 7" id="KW-0472">Membrane</keyword>
<dbReference type="GO" id="GO:0055085">
    <property type="term" value="P:transmembrane transport"/>
    <property type="evidence" value="ECO:0007669"/>
    <property type="project" value="InterPro"/>
</dbReference>
<dbReference type="RefSeq" id="WP_129149801.1">
    <property type="nucleotide sequence ID" value="NZ_JBHSDO010000013.1"/>
</dbReference>
<dbReference type="EMBL" id="PYAL01000002">
    <property type="protein sequence ID" value="RXN91247.1"/>
    <property type="molecule type" value="Genomic_DNA"/>
</dbReference>
<keyword evidence="3" id="KW-1003">Cell membrane</keyword>
<dbReference type="PANTHER" id="PTHR43386:SF1">
    <property type="entry name" value="D,D-DIPEPTIDE TRANSPORT SYSTEM PERMEASE PROTEIN DDPC-RELATED"/>
    <property type="match status" value="1"/>
</dbReference>
<evidence type="ECO:0000256" key="7">
    <source>
        <dbReference type="RuleBase" id="RU363032"/>
    </source>
</evidence>
<dbReference type="InterPro" id="IPR035906">
    <property type="entry name" value="MetI-like_sf"/>
</dbReference>
<dbReference type="PROSITE" id="PS50928">
    <property type="entry name" value="ABC_TM1"/>
    <property type="match status" value="1"/>
</dbReference>
<organism evidence="9 10">
    <name type="scientific">Achromobacter aloeverae</name>
    <dbReference type="NCBI Taxonomy" id="1750518"/>
    <lineage>
        <taxon>Bacteria</taxon>
        <taxon>Pseudomonadati</taxon>
        <taxon>Pseudomonadota</taxon>
        <taxon>Betaproteobacteria</taxon>
        <taxon>Burkholderiales</taxon>
        <taxon>Alcaligenaceae</taxon>
        <taxon>Achromobacter</taxon>
    </lineage>
</organism>
<dbReference type="Gene3D" id="1.10.3720.10">
    <property type="entry name" value="MetI-like"/>
    <property type="match status" value="1"/>
</dbReference>
<dbReference type="AlphaFoldDB" id="A0A4Q1HLD3"/>
<feature type="transmembrane region" description="Helical" evidence="7">
    <location>
        <begin position="260"/>
        <end position="283"/>
    </location>
</feature>
<gene>
    <name evidence="9" type="ORF">C7R54_08705</name>
</gene>
<evidence type="ECO:0000256" key="2">
    <source>
        <dbReference type="ARBA" id="ARBA00022448"/>
    </source>
</evidence>
<proteinExistence type="inferred from homology"/>
<dbReference type="GO" id="GO:0005886">
    <property type="term" value="C:plasma membrane"/>
    <property type="evidence" value="ECO:0007669"/>
    <property type="project" value="UniProtKB-SubCell"/>
</dbReference>
<evidence type="ECO:0000256" key="6">
    <source>
        <dbReference type="ARBA" id="ARBA00023136"/>
    </source>
</evidence>
<dbReference type="OrthoDB" id="9805884at2"/>
<dbReference type="InterPro" id="IPR050366">
    <property type="entry name" value="BP-dependent_transpt_permease"/>
</dbReference>
<evidence type="ECO:0000259" key="8">
    <source>
        <dbReference type="PROSITE" id="PS50928"/>
    </source>
</evidence>
<dbReference type="CDD" id="cd06261">
    <property type="entry name" value="TM_PBP2"/>
    <property type="match status" value="1"/>
</dbReference>
<name>A0A4Q1HLD3_9BURK</name>
<keyword evidence="4 7" id="KW-0812">Transmembrane</keyword>
<keyword evidence="2 7" id="KW-0813">Transport</keyword>
<feature type="transmembrane region" description="Helical" evidence="7">
    <location>
        <begin position="94"/>
        <end position="121"/>
    </location>
</feature>
<evidence type="ECO:0000256" key="5">
    <source>
        <dbReference type="ARBA" id="ARBA00022989"/>
    </source>
</evidence>
<accession>A0A4Q1HLD3</accession>
<feature type="domain" description="ABC transmembrane type-1" evidence="8">
    <location>
        <begin position="94"/>
        <end position="283"/>
    </location>
</feature>
<dbReference type="PANTHER" id="PTHR43386">
    <property type="entry name" value="OLIGOPEPTIDE TRANSPORT SYSTEM PERMEASE PROTEIN APPC"/>
    <property type="match status" value="1"/>
</dbReference>
<feature type="transmembrane region" description="Helical" evidence="7">
    <location>
        <begin position="215"/>
        <end position="240"/>
    </location>
</feature>
<evidence type="ECO:0000256" key="4">
    <source>
        <dbReference type="ARBA" id="ARBA00022692"/>
    </source>
</evidence>
<keyword evidence="5 7" id="KW-1133">Transmembrane helix</keyword>
<dbReference type="Pfam" id="PF00528">
    <property type="entry name" value="BPD_transp_1"/>
    <property type="match status" value="1"/>
</dbReference>
<comment type="caution">
    <text evidence="9">The sequence shown here is derived from an EMBL/GenBank/DDBJ whole genome shotgun (WGS) entry which is preliminary data.</text>
</comment>
<sequence>MNTTVAEDQAGQAGQDQPAYSRAGRFRAHADPGLLLALAIVLLALLCALAPDLLSPYGPLDADPANRLQAPSLHHWFGTDNLGRDVFSRTVHGAVLSLSGAAIAVSLGLVAGVLVGVLAGYAGGLPDAIAMRLTDVLLAIPNLLLSMAIVVTFGFGTWNAALAVGVASIAVFARLTRAEVLRLRALDYVEAARGSGASHAGLVFRHILPNAITPVLGLAALQFGTAILAIATLGFLGFGTPPPTPEWGLLVAEGRDFLAFAWWLTTLPGLVIVAVVLSASRIATEIRRSTR</sequence>
<feature type="transmembrane region" description="Helical" evidence="7">
    <location>
        <begin position="157"/>
        <end position="175"/>
    </location>
</feature>
<feature type="transmembrane region" description="Helical" evidence="7">
    <location>
        <begin position="133"/>
        <end position="151"/>
    </location>
</feature>
<protein>
    <submittedName>
        <fullName evidence="9">Peptide ABC transporter permease</fullName>
    </submittedName>
</protein>
<keyword evidence="10" id="KW-1185">Reference proteome</keyword>
<feature type="transmembrane region" description="Helical" evidence="7">
    <location>
        <begin position="32"/>
        <end position="51"/>
    </location>
</feature>
<evidence type="ECO:0000313" key="9">
    <source>
        <dbReference type="EMBL" id="RXN91247.1"/>
    </source>
</evidence>
<evidence type="ECO:0000313" key="10">
    <source>
        <dbReference type="Proteomes" id="UP000290849"/>
    </source>
</evidence>
<evidence type="ECO:0000256" key="1">
    <source>
        <dbReference type="ARBA" id="ARBA00004651"/>
    </source>
</evidence>
<dbReference type="Proteomes" id="UP000290849">
    <property type="component" value="Unassembled WGS sequence"/>
</dbReference>
<reference evidence="9 10" key="1">
    <citation type="journal article" date="2017" name="Int. J. Syst. Evol. Microbiol.">
        <title>Achromobacter aloeverae sp. nov., isolated from the root of Aloe vera (L.) Burm.f.</title>
        <authorList>
            <person name="Kuncharoen N."/>
            <person name="Muramatsu Y."/>
            <person name="Shibata C."/>
            <person name="Kamakura Y."/>
            <person name="Nakagawa Y."/>
            <person name="Tanasupawat S."/>
        </authorList>
    </citation>
    <scope>NUCLEOTIDE SEQUENCE [LARGE SCALE GENOMIC DNA]</scope>
    <source>
        <strain evidence="9 10">AVA-1</strain>
    </source>
</reference>